<dbReference type="AlphaFoldDB" id="A0A1U7VSK6"/>
<dbReference type="PANTHER" id="PTHR34427">
    <property type="entry name" value="DUF4283 DOMAIN PROTEIN"/>
    <property type="match status" value="1"/>
</dbReference>
<evidence type="ECO:0000313" key="3">
    <source>
        <dbReference type="RefSeq" id="XP_009764900.1"/>
    </source>
</evidence>
<reference evidence="1" key="1">
    <citation type="journal article" date="2013" name="Genome Biol.">
        <title>Reference genomes and transcriptomes of Nicotiana sylvestris and Nicotiana tomentosiformis.</title>
        <authorList>
            <person name="Sierro N."/>
            <person name="Battey J.N."/>
            <person name="Ouadi S."/>
            <person name="Bovet L."/>
            <person name="Goepfert S."/>
            <person name="Bakaher N."/>
            <person name="Peitsch M.C."/>
            <person name="Ivanov N.V."/>
        </authorList>
    </citation>
    <scope>NUCLEOTIDE SEQUENCE [LARGE SCALE GENOMIC DNA]</scope>
</reference>
<organism evidence="1 3">
    <name type="scientific">Nicotiana sylvestris</name>
    <name type="common">Wood tobacco</name>
    <name type="synonym">South American tobacco</name>
    <dbReference type="NCBI Taxonomy" id="4096"/>
    <lineage>
        <taxon>Eukaryota</taxon>
        <taxon>Viridiplantae</taxon>
        <taxon>Streptophyta</taxon>
        <taxon>Embryophyta</taxon>
        <taxon>Tracheophyta</taxon>
        <taxon>Spermatophyta</taxon>
        <taxon>Magnoliopsida</taxon>
        <taxon>eudicotyledons</taxon>
        <taxon>Gunneridae</taxon>
        <taxon>Pentapetalae</taxon>
        <taxon>asterids</taxon>
        <taxon>lamiids</taxon>
        <taxon>Solanales</taxon>
        <taxon>Solanaceae</taxon>
        <taxon>Nicotianoideae</taxon>
        <taxon>Nicotianeae</taxon>
        <taxon>Nicotiana</taxon>
    </lineage>
</organism>
<accession>A0A1U7VSK6</accession>
<dbReference type="Proteomes" id="UP000189701">
    <property type="component" value="Unplaced"/>
</dbReference>
<proteinExistence type="predicted"/>
<evidence type="ECO:0000313" key="1">
    <source>
        <dbReference type="Proteomes" id="UP000189701"/>
    </source>
</evidence>
<dbReference type="RefSeq" id="XP_009764898.1">
    <property type="nucleotide sequence ID" value="XM_009766596.1"/>
</dbReference>
<dbReference type="RefSeq" id="XP_009764900.1">
    <property type="nucleotide sequence ID" value="XM_009766598.1"/>
</dbReference>
<sequence length="384" mass="43914">MAEQIMQGEWSWKKFKLHLEWWSHTAGCIPNSQIEETCWIRAMGIPLHLWSQKIFKEIGDLCGGWIATEEETDLKYHLKWARIKIVGDGRKIPNEVGIERDSIKFFIPIWDERQTRYELKMQDNEQCFEIERYLNNQVGCTILQNTDKGKASVQLTQGSSSMNQSSKVTNNELKSYDSDLAAQVIFNDLSCEFSDDIRLKPCIEEMGGPSYLGAKESTPGDPIPNENLESMPKATLNSCSQPEGGAEIARLEQKAGEQSINTNMGEDQVGSALEQLKHFSSIQDWEIEEVNPIAVQQHNPLMDKDMDATVWVHQNMIKLGKMFGIDFQGHEEEALELLMQIDSCRHVRRVETELEVKKQRFKGSLELKGFTSFDVKFKSDGKKE</sequence>
<protein>
    <submittedName>
        <fullName evidence="2">Uncharacterized protein LOC104216532 isoform X1</fullName>
    </submittedName>
    <submittedName>
        <fullName evidence="3">Uncharacterized protein LOC104216532 isoform X2</fullName>
    </submittedName>
</protein>
<gene>
    <name evidence="2 3" type="primary">LOC104216532</name>
</gene>
<keyword evidence="1" id="KW-1185">Reference proteome</keyword>
<reference evidence="2 3" key="2">
    <citation type="submission" date="2025-04" db="UniProtKB">
        <authorList>
            <consortium name="RefSeq"/>
        </authorList>
    </citation>
    <scope>IDENTIFICATION</scope>
    <source>
        <tissue evidence="2 3">Leaf</tissue>
    </source>
</reference>
<name>A0A1U7VSK6_NICSY</name>
<evidence type="ECO:0000313" key="2">
    <source>
        <dbReference type="RefSeq" id="XP_009764898.1"/>
    </source>
</evidence>
<dbReference type="PANTHER" id="PTHR34427:SF16">
    <property type="entry name" value="DUF4283 DOMAIN-CONTAINING PROTEIN"/>
    <property type="match status" value="1"/>
</dbReference>